<dbReference type="VEuPathDB" id="CryptoDB:ChTU502y2012_414g0105"/>
<dbReference type="VEuPathDB" id="CryptoDB:Chro.30230"/>
<dbReference type="EMBL" id="JTAI01000028">
    <property type="protein sequence ID" value="PPS92750.1"/>
    <property type="molecule type" value="Genomic_DNA"/>
</dbReference>
<organism evidence="2">
    <name type="scientific">Cryptosporidium hominis</name>
    <dbReference type="NCBI Taxonomy" id="237895"/>
    <lineage>
        <taxon>Eukaryota</taxon>
        <taxon>Sar</taxon>
        <taxon>Alveolata</taxon>
        <taxon>Apicomplexa</taxon>
        <taxon>Conoidasida</taxon>
        <taxon>Coccidia</taxon>
        <taxon>Eucoccidiorida</taxon>
        <taxon>Eimeriorina</taxon>
        <taxon>Cryptosporidiidae</taxon>
        <taxon>Cryptosporidium</taxon>
    </lineage>
</organism>
<evidence type="ECO:0000313" key="2">
    <source>
        <dbReference type="EMBL" id="CUV05067.1"/>
    </source>
</evidence>
<sequence>MRSITIEELSEIDDDNIRQLAEIIIKRNFNEPSESRYINEILNSTGEQLNQKAQNLSQSIKEKNKKLQEMTDELQFMNISLQQLNSPKALKKMTLKELKQHCSSLRSIMTSYLDSFNQ</sequence>
<dbReference type="Proteomes" id="UP000199752">
    <property type="component" value="Chromosome 3"/>
</dbReference>
<dbReference type="EMBL" id="LN877949">
    <property type="protein sequence ID" value="CUV05067.1"/>
    <property type="molecule type" value="Genomic_DNA"/>
</dbReference>
<protein>
    <submittedName>
        <fullName evidence="2">Uncharacterized protein</fullName>
    </submittedName>
</protein>
<dbReference type="OrthoDB" id="342556at2759"/>
<name>A0A0S4TCR9_CRYHO</name>
<keyword evidence="4" id="KW-1185">Reference proteome</keyword>
<evidence type="ECO:0000313" key="3">
    <source>
        <dbReference type="EMBL" id="PPS92750.1"/>
    </source>
</evidence>
<proteinExistence type="predicted"/>
<dbReference type="VEuPathDB" id="CryptoDB:CHUDEA3_1970"/>
<reference evidence="3 4" key="3">
    <citation type="submission" date="2017-10" db="EMBL/GenBank/DDBJ databases">
        <title>Consistent, comparative and evidence-based genome annotation and re-annotation for the closely-related species, Cryptosporidium parvum, C. hominis and C. tyzzeri.</title>
        <authorList>
            <person name="Baptista R.P."/>
            <person name="Li Y."/>
            <person name="Sateriale A."/>
            <person name="Striepen B."/>
            <person name="Kissinger J.C."/>
        </authorList>
    </citation>
    <scope>NUCLEOTIDE SEQUENCE [LARGE SCALE GENOMIC DNA]</scope>
    <source>
        <strain evidence="3">30976</strain>
    </source>
</reference>
<evidence type="ECO:0000313" key="4">
    <source>
        <dbReference type="Proteomes" id="UP001429100"/>
    </source>
</evidence>
<dbReference type="VEuPathDB" id="CryptoDB:GY17_00002719"/>
<evidence type="ECO:0000256" key="1">
    <source>
        <dbReference type="SAM" id="Coils"/>
    </source>
</evidence>
<gene>
    <name evidence="2" type="ORF">CHUDEA3_1970</name>
    <name evidence="3" type="ORF">GY17_00002719</name>
</gene>
<reference evidence="2" key="2">
    <citation type="submission" date="2015-08" db="EMBL/GenBank/DDBJ databases">
        <authorList>
            <person name="Babu N.S."/>
            <person name="Beckwith C.J."/>
            <person name="Beseler K.G."/>
            <person name="Brison A."/>
            <person name="Carone J.V."/>
            <person name="Caskin T.P."/>
            <person name="Diamond M."/>
            <person name="Durham M.E."/>
            <person name="Foxe J.M."/>
            <person name="Go M."/>
            <person name="Henderson B.A."/>
            <person name="Jones I.B."/>
            <person name="McGettigan J.A."/>
            <person name="Micheletti S.J."/>
            <person name="Nasrallah M.E."/>
            <person name="Ortiz D."/>
            <person name="Piller C.R."/>
            <person name="Privatt S.R."/>
            <person name="Schneider S.L."/>
            <person name="Sharp S."/>
            <person name="Smith T.C."/>
            <person name="Stanton J.D."/>
            <person name="Ullery H.E."/>
            <person name="Wilson R.J."/>
            <person name="Serrano M.G."/>
            <person name="Buck G."/>
            <person name="Lee V."/>
            <person name="Wang Y."/>
            <person name="Carvalho R."/>
            <person name="Voegtly L."/>
            <person name="Shi R."/>
            <person name="Duckworth R."/>
            <person name="Johnson A."/>
            <person name="Loviza R."/>
            <person name="Walstead R."/>
            <person name="Shah Z."/>
            <person name="Kiflezghi M."/>
            <person name="Wade K."/>
            <person name="Ball S.L."/>
            <person name="Bradley K.W."/>
            <person name="Asai D.J."/>
            <person name="Bowman C.A."/>
            <person name="Russell D.A."/>
            <person name="Pope W.H."/>
            <person name="Jacobs-Sera D."/>
            <person name="Hendrix R.W."/>
            <person name="Hatfull G.F."/>
        </authorList>
    </citation>
    <scope>NUCLEOTIDE SEQUENCE [LARGE SCALE GENOMIC DNA]</scope>
</reference>
<feature type="coiled-coil region" evidence="1">
    <location>
        <begin position="46"/>
        <end position="80"/>
    </location>
</feature>
<accession>A0A0S4TCR9</accession>
<reference evidence="3 4" key="1">
    <citation type="submission" date="2014-11" db="EMBL/GenBank/DDBJ databases">
        <title>Comparative genomic analysis of Cryptosporidium hominis reveals occurrence of genetic recombination in virulent subtypes.</title>
        <authorList>
            <person name="Guo Y."/>
            <person name="Tang K."/>
            <person name="Frace M."/>
            <person name="Li N."/>
            <person name="Roellig D.M."/>
            <person name="Sammons S."/>
            <person name="Knipe K."/>
            <person name="Rowe L."/>
            <person name="Feng Y."/>
            <person name="Xiao L."/>
        </authorList>
    </citation>
    <scope>NUCLEOTIDE SEQUENCE [LARGE SCALE GENOMIC DNA]</scope>
    <source>
        <strain evidence="3">30976</strain>
    </source>
</reference>
<dbReference type="AlphaFoldDB" id="A0A0S4TCR9"/>
<keyword evidence="1" id="KW-0175">Coiled coil</keyword>
<dbReference type="Proteomes" id="UP001429100">
    <property type="component" value="Unassembled WGS sequence"/>
</dbReference>